<accession>X1BQ67</accession>
<organism evidence="1">
    <name type="scientific">marine sediment metagenome</name>
    <dbReference type="NCBI Taxonomy" id="412755"/>
    <lineage>
        <taxon>unclassified sequences</taxon>
        <taxon>metagenomes</taxon>
        <taxon>ecological metagenomes</taxon>
    </lineage>
</organism>
<dbReference type="AlphaFoldDB" id="X1BQ67"/>
<proteinExistence type="predicted"/>
<protein>
    <submittedName>
        <fullName evidence="1">Uncharacterized protein</fullName>
    </submittedName>
</protein>
<comment type="caution">
    <text evidence="1">The sequence shown here is derived from an EMBL/GenBank/DDBJ whole genome shotgun (WGS) entry which is preliminary data.</text>
</comment>
<name>X1BQ67_9ZZZZ</name>
<reference evidence="1" key="1">
    <citation type="journal article" date="2014" name="Front. Microbiol.">
        <title>High frequency of phylogenetically diverse reductive dehalogenase-homologous genes in deep subseafloor sedimentary metagenomes.</title>
        <authorList>
            <person name="Kawai M."/>
            <person name="Futagami T."/>
            <person name="Toyoda A."/>
            <person name="Takaki Y."/>
            <person name="Nishi S."/>
            <person name="Hori S."/>
            <person name="Arai W."/>
            <person name="Tsubouchi T."/>
            <person name="Morono Y."/>
            <person name="Uchiyama I."/>
            <person name="Ito T."/>
            <person name="Fujiyama A."/>
            <person name="Inagaki F."/>
            <person name="Takami H."/>
        </authorList>
    </citation>
    <scope>NUCLEOTIDE SEQUENCE</scope>
    <source>
        <strain evidence="1">Expedition CK06-06</strain>
    </source>
</reference>
<evidence type="ECO:0000313" key="1">
    <source>
        <dbReference type="EMBL" id="GAG83337.1"/>
    </source>
</evidence>
<sequence>MCGFKAENLHEISPIVEKLKADYPEQEWNIVNSKFKQYDFLLCGFAGDRDEAHKIGLAVVRKHLPESLHLLYWIKEINLLKYNIGKTDGL</sequence>
<dbReference type="EMBL" id="BART01019214">
    <property type="protein sequence ID" value="GAG83337.1"/>
    <property type="molecule type" value="Genomic_DNA"/>
</dbReference>
<gene>
    <name evidence="1" type="ORF">S01H4_36025</name>
</gene>